<dbReference type="PANTHER" id="PTHR43130">
    <property type="entry name" value="ARAC-FAMILY TRANSCRIPTIONAL REGULATOR"/>
    <property type="match status" value="1"/>
</dbReference>
<dbReference type="AlphaFoldDB" id="A0A3L0WYU0"/>
<dbReference type="EMBL" id="RNRV01000006">
    <property type="protein sequence ID" value="MHO03761.1"/>
    <property type="molecule type" value="Genomic_DNA"/>
</dbReference>
<dbReference type="SUPFAM" id="SSF52317">
    <property type="entry name" value="Class I glutamine amidotransferase-like"/>
    <property type="match status" value="1"/>
</dbReference>
<protein>
    <submittedName>
        <fullName evidence="2">Thiamine biosynthesis protein ThiJ</fullName>
    </submittedName>
</protein>
<sequence>MHTIAIVLFDDFTDIDFFLIKDILGRTRHDWVVKVLGTKPSHHSVLGNTVTTDDHLMAANDADAVIFCSGQQGIPAVLADPQFMSSFKLDPAKQLIGSICAGSFILAKLGLLDGKQATTHPDAKPALLTMGVDVQDKPLVVEGNIATAGGCLSSIYLTGWLAERLCNTAKRREIHRQLLPAGQADIYEELIQSSIAAACRS</sequence>
<dbReference type="InterPro" id="IPR052158">
    <property type="entry name" value="INH-QAR"/>
</dbReference>
<evidence type="ECO:0000313" key="2">
    <source>
        <dbReference type="EMBL" id="MHO03761.1"/>
    </source>
</evidence>
<gene>
    <name evidence="2" type="ORF">D9F05_05155</name>
</gene>
<accession>A0A3L0WYU0</accession>
<feature type="domain" description="DJ-1/PfpI" evidence="1">
    <location>
        <begin position="3"/>
        <end position="157"/>
    </location>
</feature>
<dbReference type="PANTHER" id="PTHR43130:SF2">
    <property type="entry name" value="DJ-1_PFPI DOMAIN-CONTAINING PROTEIN"/>
    <property type="match status" value="1"/>
</dbReference>
<organism evidence="2">
    <name type="scientific">Escherichia coli</name>
    <dbReference type="NCBI Taxonomy" id="562"/>
    <lineage>
        <taxon>Bacteria</taxon>
        <taxon>Pseudomonadati</taxon>
        <taxon>Pseudomonadota</taxon>
        <taxon>Gammaproteobacteria</taxon>
        <taxon>Enterobacterales</taxon>
        <taxon>Enterobacteriaceae</taxon>
        <taxon>Escherichia</taxon>
    </lineage>
</organism>
<comment type="caution">
    <text evidence="2">The sequence shown here is derived from an EMBL/GenBank/DDBJ whole genome shotgun (WGS) entry which is preliminary data.</text>
</comment>
<evidence type="ECO:0000259" key="1">
    <source>
        <dbReference type="Pfam" id="PF01965"/>
    </source>
</evidence>
<dbReference type="InterPro" id="IPR002818">
    <property type="entry name" value="DJ-1/PfpI"/>
</dbReference>
<reference evidence="2" key="1">
    <citation type="submission" date="2018-10" db="EMBL/GenBank/DDBJ databases">
        <authorList>
            <consortium name="NARMS: The National Antimicrobial Resistance Monitoring System"/>
        </authorList>
    </citation>
    <scope>NUCLEOTIDE SEQUENCE [LARGE SCALE GENOMIC DNA]</scope>
    <source>
        <strain evidence="2">CVM N17EC0388</strain>
    </source>
</reference>
<dbReference type="Gene3D" id="3.40.50.880">
    <property type="match status" value="1"/>
</dbReference>
<dbReference type="InterPro" id="IPR029062">
    <property type="entry name" value="Class_I_gatase-like"/>
</dbReference>
<dbReference type="Pfam" id="PF01965">
    <property type="entry name" value="DJ-1_PfpI"/>
    <property type="match status" value="1"/>
</dbReference>
<dbReference type="GO" id="GO:0006355">
    <property type="term" value="P:regulation of DNA-templated transcription"/>
    <property type="evidence" value="ECO:0007669"/>
    <property type="project" value="TreeGrafter"/>
</dbReference>
<proteinExistence type="predicted"/>
<name>A0A3L0WYU0_ECOLX</name>